<protein>
    <submittedName>
        <fullName evidence="1">Uncharacterized protein</fullName>
    </submittedName>
</protein>
<name>A0A382M3K3_9ZZZZ</name>
<gene>
    <name evidence="1" type="ORF">METZ01_LOCUS295389</name>
</gene>
<organism evidence="1">
    <name type="scientific">marine metagenome</name>
    <dbReference type="NCBI Taxonomy" id="408172"/>
    <lineage>
        <taxon>unclassified sequences</taxon>
        <taxon>metagenomes</taxon>
        <taxon>ecological metagenomes</taxon>
    </lineage>
</organism>
<evidence type="ECO:0000313" key="1">
    <source>
        <dbReference type="EMBL" id="SVC42535.1"/>
    </source>
</evidence>
<dbReference type="AlphaFoldDB" id="A0A382M3K3"/>
<dbReference type="EMBL" id="UINC01090520">
    <property type="protein sequence ID" value="SVC42535.1"/>
    <property type="molecule type" value="Genomic_DNA"/>
</dbReference>
<accession>A0A382M3K3</accession>
<reference evidence="1" key="1">
    <citation type="submission" date="2018-05" db="EMBL/GenBank/DDBJ databases">
        <authorList>
            <person name="Lanie J.A."/>
            <person name="Ng W.-L."/>
            <person name="Kazmierczak K.M."/>
            <person name="Andrzejewski T.M."/>
            <person name="Davidsen T.M."/>
            <person name="Wayne K.J."/>
            <person name="Tettelin H."/>
            <person name="Glass J.I."/>
            <person name="Rusch D."/>
            <person name="Podicherti R."/>
            <person name="Tsui H.-C.T."/>
            <person name="Winkler M.E."/>
        </authorList>
    </citation>
    <scope>NUCLEOTIDE SEQUENCE</scope>
</reference>
<proteinExistence type="predicted"/>
<sequence>MKLLSLWTYIMTMLLRLSLITLCIYVLSSWLVHADVWFIEAEGFEEKRSILATNQKGVNVQWSIKEDDKKALGKKYLTVEGANRNNCEACAPLFYPISNIRQAGLYKLWSRCIMPTTASDSFFWRISNDGGKAFTPPAAAHGGDLWEKWHWKRPWEGIQLKKGKANILLIAERENRTKLDAYCLRNDGKTPTDEEAAAWFKENRRRVRSVEAQQKLTLIWGQIRQL</sequence>